<dbReference type="GO" id="GO:0001650">
    <property type="term" value="C:fibrillar center"/>
    <property type="evidence" value="ECO:0007669"/>
    <property type="project" value="TreeGrafter"/>
</dbReference>
<evidence type="ECO:0000256" key="1">
    <source>
        <dbReference type="SAM" id="MobiDB-lite"/>
    </source>
</evidence>
<sequence>MVEECSVLPAISGYRSSRRLTVKECEPQARNILNNIPELLWTPSGDEKSEWEEPVEVADDDEMANAETKSWKRLWKTLRSEHSACLFPEIQKLVSSEISRKKKLERYDPFKGNMVAVSRMPLKRKVTQDDNVLTVIGFAAGENASKLCTFFVDTQKDIKSHARGDTGGLPVGPVIASCTLNLRYPIRQICIMHGHTKDRAPDAAAKYPLIMGVRTHCSTVLVHVQIYHNNNKEQHAEQPTAYHIIMETLHEHVPANYGTLEFSPGLPTAMCLSPFNESEYAMITENGYLSIFDVRKSKDDNDRSLVAAYHLTENTDSTWRSISFVNDSRKLLVASSQNVHLVNLKMVQSHVLYKTPIDDRIYTMSVPWGRNEYLYWISTSRDILLLDIREPMIPITCQPHYMEYSPPIYSQLVAGTTHDFLFLWSSLYDHVICAKYQRSHNTLTNEDLSSPTLSSLFEVIQSIPIEEVHSFYQGEVNVIPTTGFYAVFSSSSTIDDDTGESRDVDTFIYFRLLQDGSIRTLVFSEQQGEWTKYQKVGWKLDNDALPADVRHTNRLISIKSTGDLAGGLLNEVVDGIRSNKQLASSIPSLRTQLEKNASSTIPLTFNELLNEEGLDASVCELLDEMSLEEKRIECTNRHIRQSTVPSIGAESEMTSVGRVIKSSLLTYFPEPDFASETSLRYIQPANDTFKLTPTTKYMATEWQPGLPADAPIVFDSQATEYNPRTAKFLPFHYKEPEKNIPPSRRKRLSFSTPDDDSSQPPYKKHHIPSQPQDTFSSDTIASPVKAIASQPIPGAFANRQPIKKKKKARAKGFK</sequence>
<dbReference type="Proteomes" id="UP001234581">
    <property type="component" value="Unassembled WGS sequence"/>
</dbReference>
<organism evidence="3 4">
    <name type="scientific">Lichtheimia ornata</name>
    <dbReference type="NCBI Taxonomy" id="688661"/>
    <lineage>
        <taxon>Eukaryota</taxon>
        <taxon>Fungi</taxon>
        <taxon>Fungi incertae sedis</taxon>
        <taxon>Mucoromycota</taxon>
        <taxon>Mucoromycotina</taxon>
        <taxon>Mucoromycetes</taxon>
        <taxon>Mucorales</taxon>
        <taxon>Lichtheimiaceae</taxon>
        <taxon>Lichtheimia</taxon>
    </lineage>
</organism>
<feature type="domain" description="RRN6 beta-propeller" evidence="2">
    <location>
        <begin position="108"/>
        <end position="354"/>
    </location>
</feature>
<comment type="caution">
    <text evidence="3">The sequence shown here is derived from an EMBL/GenBank/DDBJ whole genome shotgun (WGS) entry which is preliminary data.</text>
</comment>
<dbReference type="InterPro" id="IPR038801">
    <property type="entry name" value="TAF1C"/>
</dbReference>
<evidence type="ECO:0000313" key="4">
    <source>
        <dbReference type="Proteomes" id="UP001234581"/>
    </source>
</evidence>
<keyword evidence="4" id="KW-1185">Reference proteome</keyword>
<dbReference type="Pfam" id="PF10214">
    <property type="entry name" value="Rrn6_beta-prop"/>
    <property type="match status" value="1"/>
</dbReference>
<accession>A0AAD7V5E5</accession>
<dbReference type="EMBL" id="JARTCD010000028">
    <property type="protein sequence ID" value="KAJ8657941.1"/>
    <property type="molecule type" value="Genomic_DNA"/>
</dbReference>
<dbReference type="InterPro" id="IPR048535">
    <property type="entry name" value="RRN6_beta-prop"/>
</dbReference>
<dbReference type="RefSeq" id="XP_058342854.1">
    <property type="nucleotide sequence ID" value="XM_058486497.1"/>
</dbReference>
<dbReference type="PANTHER" id="PTHR15319">
    <property type="entry name" value="TATA BOX-BINDING PROTEIN ASSOCIATED FACTOR RNA POLYMERASE I SUBUNIT C"/>
    <property type="match status" value="1"/>
</dbReference>
<feature type="compositionally biased region" description="Basic residues" evidence="1">
    <location>
        <begin position="801"/>
        <end position="814"/>
    </location>
</feature>
<evidence type="ECO:0000313" key="3">
    <source>
        <dbReference type="EMBL" id="KAJ8657941.1"/>
    </source>
</evidence>
<feature type="compositionally biased region" description="Polar residues" evidence="1">
    <location>
        <begin position="769"/>
        <end position="780"/>
    </location>
</feature>
<dbReference type="SUPFAM" id="SSF50978">
    <property type="entry name" value="WD40 repeat-like"/>
    <property type="match status" value="1"/>
</dbReference>
<feature type="region of interest" description="Disordered" evidence="1">
    <location>
        <begin position="735"/>
        <end position="814"/>
    </location>
</feature>
<reference evidence="3 4" key="1">
    <citation type="submission" date="2023-03" db="EMBL/GenBank/DDBJ databases">
        <title>Genome sequence of Lichtheimia ornata CBS 291.66.</title>
        <authorList>
            <person name="Mohabir J.T."/>
            <person name="Shea T.P."/>
            <person name="Kurbessoian T."/>
            <person name="Berby B."/>
            <person name="Fontaine J."/>
            <person name="Livny J."/>
            <person name="Gnirke A."/>
            <person name="Stajich J.E."/>
            <person name="Cuomo C.A."/>
        </authorList>
    </citation>
    <scope>NUCLEOTIDE SEQUENCE [LARGE SCALE GENOMIC DNA]</scope>
    <source>
        <strain evidence="3">CBS 291.66</strain>
    </source>
</reference>
<dbReference type="InterPro" id="IPR036322">
    <property type="entry name" value="WD40_repeat_dom_sf"/>
</dbReference>
<dbReference type="AlphaFoldDB" id="A0AAD7V5E5"/>
<gene>
    <name evidence="3" type="ORF">O0I10_006469</name>
</gene>
<dbReference type="GeneID" id="83213880"/>
<dbReference type="PANTHER" id="PTHR15319:SF1">
    <property type="entry name" value="TATA BOX-BINDING PROTEIN-ASSOCIATED FACTOR RNA POLYMERASE I SUBUNIT C"/>
    <property type="match status" value="1"/>
</dbReference>
<evidence type="ECO:0000259" key="2">
    <source>
        <dbReference type="Pfam" id="PF10214"/>
    </source>
</evidence>
<proteinExistence type="predicted"/>
<protein>
    <recommendedName>
        <fullName evidence="2">RRN6 beta-propeller domain-containing protein</fullName>
    </recommendedName>
</protein>
<name>A0AAD7V5E5_9FUNG</name>
<dbReference type="GO" id="GO:0001164">
    <property type="term" value="F:RNA polymerase I core promoter sequence-specific DNA binding"/>
    <property type="evidence" value="ECO:0007669"/>
    <property type="project" value="TreeGrafter"/>
</dbReference>